<gene>
    <name evidence="2" type="ORF">Sipo8835_00110</name>
</gene>
<dbReference type="Proteomes" id="UP000318720">
    <property type="component" value="Unassembled WGS sequence"/>
</dbReference>
<dbReference type="EMBL" id="SPAZ01000003">
    <property type="protein sequence ID" value="TQE40249.1"/>
    <property type="molecule type" value="Genomic_DNA"/>
</dbReference>
<evidence type="ECO:0000256" key="1">
    <source>
        <dbReference type="SAM" id="Phobius"/>
    </source>
</evidence>
<organism evidence="2 3">
    <name type="scientific">Streptomyces ipomoeae</name>
    <dbReference type="NCBI Taxonomy" id="103232"/>
    <lineage>
        <taxon>Bacteria</taxon>
        <taxon>Bacillati</taxon>
        <taxon>Actinomycetota</taxon>
        <taxon>Actinomycetes</taxon>
        <taxon>Kitasatosporales</taxon>
        <taxon>Streptomycetaceae</taxon>
        <taxon>Streptomyces</taxon>
    </lineage>
</organism>
<name>A0AAE8W839_9ACTN</name>
<sequence length="61" mass="6474">MKPILFGAVLALLWLAFGLPLATPFGGVANLVQPVTVAFVLGFAASRFVSVRLTDAKGWTR</sequence>
<keyword evidence="1" id="KW-0812">Transmembrane</keyword>
<feature type="transmembrane region" description="Helical" evidence="1">
    <location>
        <begin position="28"/>
        <end position="49"/>
    </location>
</feature>
<protein>
    <submittedName>
        <fullName evidence="2">Uncharacterized protein</fullName>
    </submittedName>
</protein>
<proteinExistence type="predicted"/>
<evidence type="ECO:0000313" key="2">
    <source>
        <dbReference type="EMBL" id="TQE40249.1"/>
    </source>
</evidence>
<dbReference type="AlphaFoldDB" id="A0AAE8W839"/>
<keyword evidence="1" id="KW-1133">Transmembrane helix</keyword>
<keyword evidence="1" id="KW-0472">Membrane</keyword>
<reference evidence="2 3" key="1">
    <citation type="submission" date="2019-03" db="EMBL/GenBank/DDBJ databases">
        <title>Comparative genomic analyses of the sweetpotato soil rot pathogen, Streptomyces ipomoeae.</title>
        <authorList>
            <person name="Ruschel Soares N."/>
            <person name="Badger J.H."/>
            <person name="Huguet-Tapia J.C."/>
            <person name="Clark C.A."/>
            <person name="Pettis G.S."/>
        </authorList>
    </citation>
    <scope>NUCLEOTIDE SEQUENCE [LARGE SCALE GENOMIC DNA]</scope>
    <source>
        <strain evidence="2 3">88-35</strain>
    </source>
</reference>
<dbReference type="RefSeq" id="WP_141580224.1">
    <property type="nucleotide sequence ID" value="NZ_SPAZ01000003.1"/>
</dbReference>
<accession>A0AAE8W839</accession>
<evidence type="ECO:0000313" key="3">
    <source>
        <dbReference type="Proteomes" id="UP000318720"/>
    </source>
</evidence>
<comment type="caution">
    <text evidence="2">The sequence shown here is derived from an EMBL/GenBank/DDBJ whole genome shotgun (WGS) entry which is preliminary data.</text>
</comment>